<comment type="caution">
    <text evidence="1">The sequence shown here is derived from an EMBL/GenBank/DDBJ whole genome shotgun (WGS) entry which is preliminary data.</text>
</comment>
<organism evidence="1 2">
    <name type="scientific">Mytilus edulis</name>
    <name type="common">Blue mussel</name>
    <dbReference type="NCBI Taxonomy" id="6550"/>
    <lineage>
        <taxon>Eukaryota</taxon>
        <taxon>Metazoa</taxon>
        <taxon>Spiralia</taxon>
        <taxon>Lophotrochozoa</taxon>
        <taxon>Mollusca</taxon>
        <taxon>Bivalvia</taxon>
        <taxon>Autobranchia</taxon>
        <taxon>Pteriomorphia</taxon>
        <taxon>Mytilida</taxon>
        <taxon>Mytiloidea</taxon>
        <taxon>Mytilidae</taxon>
        <taxon>Mytilinae</taxon>
        <taxon>Mytilus</taxon>
    </lineage>
</organism>
<sequence>MQLHNKREKLETIVEDLKQRRGDLDDALKESPPYFIFPVYEKINKDLPSQMLDQVKTPDLVYIASSSSDSYFGSVIEIPLFMLAHTFTTMLPDISAIVTLNEETNVLYSAKKNVFHHITISNLKMIKRFGYYFKTKRLQNFETSTRVVDMTEYRGNILISDESLGDEIMHICHSVSQTDFTSISKAELHPCGVHSTKDTILVGYCSSYHRNEKSGIIILDSIGKEIRRFECNTRNEGRLFTFPAKSQQILTMTFASLTTSHFILKKSKIW</sequence>
<accession>A0A8S3V3W4</accession>
<gene>
    <name evidence="1" type="ORF">MEDL_63702</name>
</gene>
<dbReference type="AlphaFoldDB" id="A0A8S3V3W4"/>
<name>A0A8S3V3W4_MYTED</name>
<evidence type="ECO:0000313" key="1">
    <source>
        <dbReference type="EMBL" id="CAG2252078.1"/>
    </source>
</evidence>
<proteinExistence type="predicted"/>
<evidence type="ECO:0000313" key="2">
    <source>
        <dbReference type="Proteomes" id="UP000683360"/>
    </source>
</evidence>
<dbReference type="EMBL" id="CAJPWZ010003105">
    <property type="protein sequence ID" value="CAG2252078.1"/>
    <property type="molecule type" value="Genomic_DNA"/>
</dbReference>
<protein>
    <submittedName>
        <fullName evidence="1">Uncharacterized protein</fullName>
    </submittedName>
</protein>
<keyword evidence="2" id="KW-1185">Reference proteome</keyword>
<reference evidence="1" key="1">
    <citation type="submission" date="2021-03" db="EMBL/GenBank/DDBJ databases">
        <authorList>
            <person name="Bekaert M."/>
        </authorList>
    </citation>
    <scope>NUCLEOTIDE SEQUENCE</scope>
</reference>
<dbReference type="Proteomes" id="UP000683360">
    <property type="component" value="Unassembled WGS sequence"/>
</dbReference>